<dbReference type="GO" id="GO:0016020">
    <property type="term" value="C:membrane"/>
    <property type="evidence" value="ECO:0007669"/>
    <property type="project" value="InterPro"/>
</dbReference>
<protein>
    <recommendedName>
        <fullName evidence="5">CDP-alcohol phosphatidyltransferase</fullName>
    </recommendedName>
</protein>
<dbReference type="InterPro" id="IPR000462">
    <property type="entry name" value="CDP-OH_P_trans"/>
</dbReference>
<dbReference type="Pfam" id="PF01066">
    <property type="entry name" value="CDP-OH_P_transf"/>
    <property type="match status" value="1"/>
</dbReference>
<dbReference type="GO" id="GO:0016780">
    <property type="term" value="F:phosphotransferase activity, for other substituted phosphate groups"/>
    <property type="evidence" value="ECO:0007669"/>
    <property type="project" value="InterPro"/>
</dbReference>
<keyword evidence="3" id="KW-1133">Transmembrane helix</keyword>
<keyword evidence="3" id="KW-0812">Transmembrane</keyword>
<gene>
    <name evidence="4" type="ORF">AVDCRST_MAG04-1093</name>
</gene>
<name>A0A6J4HP56_9PROT</name>
<feature type="transmembrane region" description="Helical" evidence="3">
    <location>
        <begin position="48"/>
        <end position="64"/>
    </location>
</feature>
<dbReference type="Gene3D" id="1.20.120.1760">
    <property type="match status" value="1"/>
</dbReference>
<evidence type="ECO:0000313" key="4">
    <source>
        <dbReference type="EMBL" id="CAA9230345.1"/>
    </source>
</evidence>
<dbReference type="InterPro" id="IPR048254">
    <property type="entry name" value="CDP_ALCOHOL_P_TRANSF_CS"/>
</dbReference>
<proteinExistence type="inferred from homology"/>
<dbReference type="GO" id="GO:0008654">
    <property type="term" value="P:phospholipid biosynthetic process"/>
    <property type="evidence" value="ECO:0007669"/>
    <property type="project" value="InterPro"/>
</dbReference>
<dbReference type="InterPro" id="IPR043130">
    <property type="entry name" value="CDP-OH_PTrfase_TM_dom"/>
</dbReference>
<dbReference type="AlphaFoldDB" id="A0A6J4HP56"/>
<evidence type="ECO:0000256" key="2">
    <source>
        <dbReference type="RuleBase" id="RU003750"/>
    </source>
</evidence>
<feature type="transmembrane region" description="Helical" evidence="3">
    <location>
        <begin position="156"/>
        <end position="189"/>
    </location>
</feature>
<evidence type="ECO:0000256" key="1">
    <source>
        <dbReference type="ARBA" id="ARBA00022679"/>
    </source>
</evidence>
<keyword evidence="3" id="KW-0472">Membrane</keyword>
<dbReference type="EMBL" id="CADCTL010000081">
    <property type="protein sequence ID" value="CAA9230345.1"/>
    <property type="molecule type" value="Genomic_DNA"/>
</dbReference>
<organism evidence="4">
    <name type="scientific">uncultured Acetobacteraceae bacterium</name>
    <dbReference type="NCBI Taxonomy" id="169975"/>
    <lineage>
        <taxon>Bacteria</taxon>
        <taxon>Pseudomonadati</taxon>
        <taxon>Pseudomonadota</taxon>
        <taxon>Alphaproteobacteria</taxon>
        <taxon>Acetobacterales</taxon>
        <taxon>Acetobacteraceae</taxon>
        <taxon>environmental samples</taxon>
    </lineage>
</organism>
<evidence type="ECO:0000256" key="3">
    <source>
        <dbReference type="SAM" id="Phobius"/>
    </source>
</evidence>
<feature type="transmembrane region" description="Helical" evidence="3">
    <location>
        <begin position="111"/>
        <end position="131"/>
    </location>
</feature>
<dbReference type="PROSITE" id="PS00379">
    <property type="entry name" value="CDP_ALCOHOL_P_TRANSF"/>
    <property type="match status" value="1"/>
</dbReference>
<sequence>MSTNTLIHRIVRPAVRRIAPTGITPNHITTLRLLTGTAAALAFAQGEALWLAIGGAIFILSMLLDRADGELARQTGRASVSGHRYDLVSDCTSNILAFIGIGVGVVPTLGLLGPLLGILAGAGIGALFWQLNALKLVELRPYSAWDDRFNADPDDALILVPLLVWIGAAVPTLIAAAVITPLAALWIGFTGSRAAAHGK</sequence>
<evidence type="ECO:0008006" key="5">
    <source>
        <dbReference type="Google" id="ProtNLM"/>
    </source>
</evidence>
<accession>A0A6J4HP56</accession>
<keyword evidence="1 2" id="KW-0808">Transferase</keyword>
<reference evidence="4" key="1">
    <citation type="submission" date="2020-02" db="EMBL/GenBank/DDBJ databases">
        <authorList>
            <person name="Meier V. D."/>
        </authorList>
    </citation>
    <scope>NUCLEOTIDE SEQUENCE</scope>
    <source>
        <strain evidence="4">AVDCRST_MAG04</strain>
    </source>
</reference>
<comment type="similarity">
    <text evidence="2">Belongs to the CDP-alcohol phosphatidyltransferase class-I family.</text>
</comment>